<dbReference type="EMBL" id="MAYW01000005">
    <property type="protein sequence ID" value="ODS34506.1"/>
    <property type="molecule type" value="Genomic_DNA"/>
</dbReference>
<protein>
    <recommendedName>
        <fullName evidence="3">Ribbon-helix-helix protein CopG domain-containing protein</fullName>
    </recommendedName>
</protein>
<dbReference type="Proteomes" id="UP000094056">
    <property type="component" value="Unassembled WGS sequence"/>
</dbReference>
<organism evidence="1 2">
    <name type="scientific">Candidatus Scalindua rubra</name>
    <dbReference type="NCBI Taxonomy" id="1872076"/>
    <lineage>
        <taxon>Bacteria</taxon>
        <taxon>Pseudomonadati</taxon>
        <taxon>Planctomycetota</taxon>
        <taxon>Candidatus Brocadiia</taxon>
        <taxon>Candidatus Brocadiales</taxon>
        <taxon>Candidatus Scalinduaceae</taxon>
        <taxon>Candidatus Scalindua</taxon>
    </lineage>
</organism>
<gene>
    <name evidence="1" type="ORF">SCARUB_00382</name>
</gene>
<reference evidence="1 2" key="1">
    <citation type="submission" date="2016-07" db="EMBL/GenBank/DDBJ databases">
        <title>Draft genome of Scalindua rubra, obtained from a brine-seawater interface in the Red Sea, sheds light on salt adaptation in anammox bacteria.</title>
        <authorList>
            <person name="Speth D.R."/>
            <person name="Lagkouvardos I."/>
            <person name="Wang Y."/>
            <person name="Qian P.-Y."/>
            <person name="Dutilh B.E."/>
            <person name="Jetten M.S."/>
        </authorList>
    </citation>
    <scope>NUCLEOTIDE SEQUENCE [LARGE SCALE GENOMIC DNA]</scope>
    <source>
        <strain evidence="1">BSI-1</strain>
    </source>
</reference>
<evidence type="ECO:0000313" key="2">
    <source>
        <dbReference type="Proteomes" id="UP000094056"/>
    </source>
</evidence>
<comment type="caution">
    <text evidence="1">The sequence shown here is derived from an EMBL/GenBank/DDBJ whole genome shotgun (WGS) entry which is preliminary data.</text>
</comment>
<evidence type="ECO:0000313" key="1">
    <source>
        <dbReference type="EMBL" id="ODS34506.1"/>
    </source>
</evidence>
<evidence type="ECO:0008006" key="3">
    <source>
        <dbReference type="Google" id="ProtNLM"/>
    </source>
</evidence>
<proteinExistence type="predicted"/>
<name>A0A1E3XFS9_9BACT</name>
<sequence length="59" mass="7119">MREPSRFFNFQMPYKKYAELEAISKQNDCSIAEIVRQAINLLLDKPNNTSERRDDRKWL</sequence>
<accession>A0A1E3XFS9</accession>
<dbReference type="AlphaFoldDB" id="A0A1E3XFS9"/>